<keyword evidence="6" id="KW-0249">Electron transport</keyword>
<evidence type="ECO:0000256" key="2">
    <source>
        <dbReference type="ARBA" id="ARBA00022723"/>
    </source>
</evidence>
<evidence type="ECO:0000256" key="1">
    <source>
        <dbReference type="ARBA" id="ARBA00022485"/>
    </source>
</evidence>
<dbReference type="GO" id="GO:0051539">
    <property type="term" value="F:4 iron, 4 sulfur cluster binding"/>
    <property type="evidence" value="ECO:0007669"/>
    <property type="project" value="UniProtKB-UniRule"/>
</dbReference>
<dbReference type="GO" id="GO:0019154">
    <property type="term" value="F:glycolate dehydrogenase activity"/>
    <property type="evidence" value="ECO:0007669"/>
    <property type="project" value="UniProtKB-EC"/>
</dbReference>
<keyword evidence="4 6" id="KW-0408">Iron</keyword>
<keyword evidence="2 6" id="KW-0479">Metal-binding</keyword>
<comment type="cofactor">
    <cofactor evidence="6">
        <name>[4Fe-4S] cluster</name>
        <dbReference type="ChEBI" id="CHEBI:49883"/>
    </cofactor>
    <text evidence="6">Binds 2 [4Fe-4S] clusters.</text>
</comment>
<evidence type="ECO:0000256" key="5">
    <source>
        <dbReference type="ARBA" id="ARBA00023014"/>
    </source>
</evidence>
<dbReference type="PROSITE" id="PS51379">
    <property type="entry name" value="4FE4S_FER_2"/>
    <property type="match status" value="2"/>
</dbReference>
<dbReference type="PIRSF" id="PIRSF000139">
    <property type="entry name" value="Glc_ox_4Fe-4S"/>
    <property type="match status" value="1"/>
</dbReference>
<dbReference type="RefSeq" id="WP_037309755.1">
    <property type="nucleotide sequence ID" value="NZ_FOWS01000002.1"/>
</dbReference>
<dbReference type="Gene3D" id="1.10.1060.10">
    <property type="entry name" value="Alpha-helical ferredoxin"/>
    <property type="match status" value="1"/>
</dbReference>
<dbReference type="NCBIfam" id="NF008434">
    <property type="entry name" value="PRK11274.1"/>
    <property type="match status" value="1"/>
</dbReference>
<keyword evidence="3" id="KW-0677">Repeat</keyword>
<gene>
    <name evidence="8" type="ORF">MINT15_18250</name>
</gene>
<dbReference type="AlphaFoldDB" id="A0A837DAT5"/>
<sequence length="428" mass="47511">MTELSGQSSFDSHKPPARDLLDDCVHCGFCLPTCPTYQLWGEEMDSPRGRIYLMDLAERGEIGLEGAFFQHIDACLGCMACVTACPSGVQYDRLLEATRPQLERNVRRSTSDRFFRNAVFALFPYRRRLRLAAVLGLLYQKSGLPKLLERILPPRLRAAQALLPPVRLREAFATLPRRIRPSGPVRRRVALLSGCVQDVFFHEVNAATQRVLAAEGCEVLTPRRQGCCGALGLHAGREEHAVDRAKRTIATFEGLPVDAIVVNVAGCGSSMKEYVHLLADDPEWAQRARDFSAKVRDVNELLAELEPRAPRRRMDAKVAYHDACHLGHAQGVREQPRALLRTIPGLEVVDLPEADLCCGSAGIYNLVQPEPAAELGERKANNIRDVAPDLLVTANPGCLLQIRRYLGDEIPMLHPIQLLDEAINGKPR</sequence>
<evidence type="ECO:0000256" key="4">
    <source>
        <dbReference type="ARBA" id="ARBA00023004"/>
    </source>
</evidence>
<evidence type="ECO:0000259" key="7">
    <source>
        <dbReference type="PROSITE" id="PS51379"/>
    </source>
</evidence>
<dbReference type="GO" id="GO:0046872">
    <property type="term" value="F:metal ion binding"/>
    <property type="evidence" value="ECO:0007669"/>
    <property type="project" value="UniProtKB-UniRule"/>
</dbReference>
<dbReference type="Proteomes" id="UP000030848">
    <property type="component" value="Unassembled WGS sequence"/>
</dbReference>
<protein>
    <recommendedName>
        <fullName evidence="6">Glycolate oxidase iron-sulfur subunit</fullName>
        <ecNumber evidence="6">1.1.99.14</ecNumber>
    </recommendedName>
</protein>
<dbReference type="InterPro" id="IPR004017">
    <property type="entry name" value="Cys_rich_dom"/>
</dbReference>
<keyword evidence="6" id="KW-0813">Transport</keyword>
<keyword evidence="1 6" id="KW-0004">4Fe-4S</keyword>
<dbReference type="PROSITE" id="PS00198">
    <property type="entry name" value="4FE4S_FER_1"/>
    <property type="match status" value="1"/>
</dbReference>
<name>A0A837DAT5_9PSEU</name>
<reference evidence="8 9" key="1">
    <citation type="submission" date="2014-10" db="EMBL/GenBank/DDBJ databases">
        <title>Genome sequence of Micropolyspora internatus JCM3315.</title>
        <authorList>
            <person name="Shin S.-K."/>
            <person name="Yi H."/>
        </authorList>
    </citation>
    <scope>NUCLEOTIDE SEQUENCE [LARGE SCALE GENOMIC DNA]</scope>
    <source>
        <strain evidence="8 9">JCM 3315</strain>
    </source>
</reference>
<dbReference type="PANTHER" id="PTHR32479:SF17">
    <property type="entry name" value="GLYCOLATE OXIDASE IRON-SULFUR SUBUNIT"/>
    <property type="match status" value="1"/>
</dbReference>
<comment type="caution">
    <text evidence="8">The sequence shown here is derived from an EMBL/GenBank/DDBJ whole genome shotgun (WGS) entry which is preliminary data.</text>
</comment>
<dbReference type="EC" id="1.1.99.14" evidence="6"/>
<evidence type="ECO:0000313" key="9">
    <source>
        <dbReference type="Proteomes" id="UP000030848"/>
    </source>
</evidence>
<accession>A0A837DAT5</accession>
<proteinExistence type="predicted"/>
<feature type="domain" description="4Fe-4S ferredoxin-type" evidence="7">
    <location>
        <begin position="66"/>
        <end position="89"/>
    </location>
</feature>
<comment type="function">
    <text evidence="6">Component of a complex that catalyzes the oxidation of glycolate to glyoxylate.</text>
</comment>
<comment type="catalytic activity">
    <reaction evidence="6">
        <text>glycolate + A = glyoxylate + AH2</text>
        <dbReference type="Rhea" id="RHEA:21264"/>
        <dbReference type="ChEBI" id="CHEBI:13193"/>
        <dbReference type="ChEBI" id="CHEBI:17499"/>
        <dbReference type="ChEBI" id="CHEBI:29805"/>
        <dbReference type="ChEBI" id="CHEBI:36655"/>
        <dbReference type="EC" id="1.1.99.14"/>
    </reaction>
</comment>
<keyword evidence="5 6" id="KW-0411">Iron-sulfur</keyword>
<dbReference type="EMBL" id="JRZE01000003">
    <property type="protein sequence ID" value="KHF44943.1"/>
    <property type="molecule type" value="Genomic_DNA"/>
</dbReference>
<dbReference type="InterPro" id="IPR009051">
    <property type="entry name" value="Helical_ferredxn"/>
</dbReference>
<dbReference type="SUPFAM" id="SSF54862">
    <property type="entry name" value="4Fe-4S ferredoxins"/>
    <property type="match status" value="1"/>
</dbReference>
<dbReference type="Pfam" id="PF02754">
    <property type="entry name" value="CCG"/>
    <property type="match status" value="2"/>
</dbReference>
<dbReference type="PANTHER" id="PTHR32479">
    <property type="entry name" value="GLYCOLATE OXIDASE IRON-SULFUR SUBUNIT"/>
    <property type="match status" value="1"/>
</dbReference>
<dbReference type="InterPro" id="IPR017900">
    <property type="entry name" value="4Fe4S_Fe_S_CS"/>
</dbReference>
<feature type="domain" description="4Fe-4S ferredoxin-type" evidence="7">
    <location>
        <begin position="14"/>
        <end position="45"/>
    </location>
</feature>
<evidence type="ECO:0000256" key="6">
    <source>
        <dbReference type="PIRNR" id="PIRNR000139"/>
    </source>
</evidence>
<comment type="catalytic activity">
    <reaction evidence="6">
        <text>(R)-lactate + A = pyruvate + AH2</text>
        <dbReference type="Rhea" id="RHEA:15089"/>
        <dbReference type="ChEBI" id="CHEBI:13193"/>
        <dbReference type="ChEBI" id="CHEBI:15361"/>
        <dbReference type="ChEBI" id="CHEBI:16004"/>
        <dbReference type="ChEBI" id="CHEBI:17499"/>
    </reaction>
</comment>
<organism evidence="8 9">
    <name type="scientific">Saccharomonospora viridis</name>
    <dbReference type="NCBI Taxonomy" id="1852"/>
    <lineage>
        <taxon>Bacteria</taxon>
        <taxon>Bacillati</taxon>
        <taxon>Actinomycetota</taxon>
        <taxon>Actinomycetes</taxon>
        <taxon>Pseudonocardiales</taxon>
        <taxon>Pseudonocardiaceae</taxon>
        <taxon>Saccharomonospora</taxon>
    </lineage>
</organism>
<dbReference type="OrthoDB" id="9770306at2"/>
<dbReference type="InterPro" id="IPR012257">
    <property type="entry name" value="Glc_ox_4Fe-4S"/>
</dbReference>
<evidence type="ECO:0000313" key="8">
    <source>
        <dbReference type="EMBL" id="KHF44943.1"/>
    </source>
</evidence>
<evidence type="ECO:0000256" key="3">
    <source>
        <dbReference type="ARBA" id="ARBA00022737"/>
    </source>
</evidence>
<dbReference type="Pfam" id="PF13183">
    <property type="entry name" value="Fer4_8"/>
    <property type="match status" value="1"/>
</dbReference>
<dbReference type="InterPro" id="IPR017896">
    <property type="entry name" value="4Fe4S_Fe-S-bd"/>
</dbReference>